<accession>A0A6J4RIA6</accession>
<feature type="non-terminal residue" evidence="2">
    <location>
        <position position="1"/>
    </location>
</feature>
<proteinExistence type="predicted"/>
<reference evidence="2" key="1">
    <citation type="submission" date="2020-02" db="EMBL/GenBank/DDBJ databases">
        <authorList>
            <person name="Meier V. D."/>
        </authorList>
    </citation>
    <scope>NUCLEOTIDE SEQUENCE</scope>
    <source>
        <strain evidence="2">AVDCRST_MAG67</strain>
    </source>
</reference>
<dbReference type="EMBL" id="CADCVQ010000016">
    <property type="protein sequence ID" value="CAA9474261.1"/>
    <property type="molecule type" value="Genomic_DNA"/>
</dbReference>
<feature type="compositionally biased region" description="Basic and acidic residues" evidence="1">
    <location>
        <begin position="189"/>
        <end position="205"/>
    </location>
</feature>
<sequence length="259" mass="29306">ERRDALVPAGDACGARSLPRGTACRRPPRLALRRRRARHGPPRDRRAPRHPPLPARSRPRRDPRARAARRAPRAVRRAHAAVAADRHPRWPDAHRDPRRRRARAPAPGRPLRRPRAPVSRSEDRGHRRGAARRLRLLPSRPARRGDPRPRHDPRDRRLLDGLRDPEPVARRPRRGARRRLGELLQARRPARDPRHPGAGRPDRVPVRRLARRAAGAAGPRSQRLGRAAAARARRDGRALGARSRARAGPGARRRCASRA</sequence>
<gene>
    <name evidence="2" type="ORF">AVDCRST_MAG67-254</name>
</gene>
<feature type="compositionally biased region" description="Low complexity" evidence="1">
    <location>
        <begin position="238"/>
        <end position="250"/>
    </location>
</feature>
<feature type="non-terminal residue" evidence="2">
    <location>
        <position position="259"/>
    </location>
</feature>
<name>A0A6J4RIA6_9ACTN</name>
<feature type="compositionally biased region" description="Basic residues" evidence="1">
    <location>
        <begin position="66"/>
        <end position="79"/>
    </location>
</feature>
<feature type="compositionally biased region" description="Basic residues" evidence="1">
    <location>
        <begin position="26"/>
        <end position="40"/>
    </location>
</feature>
<dbReference type="AlphaFoldDB" id="A0A6J4RIA6"/>
<evidence type="ECO:0000256" key="1">
    <source>
        <dbReference type="SAM" id="MobiDB-lite"/>
    </source>
</evidence>
<feature type="compositionally biased region" description="Basic and acidic residues" evidence="1">
    <location>
        <begin position="84"/>
        <end position="95"/>
    </location>
</feature>
<feature type="compositionally biased region" description="Basic residues" evidence="1">
    <location>
        <begin position="126"/>
        <end position="135"/>
    </location>
</feature>
<feature type="compositionally biased region" description="Low complexity" evidence="1">
    <location>
        <begin position="212"/>
        <end position="230"/>
    </location>
</feature>
<protein>
    <submittedName>
        <fullName evidence="2">Cobalamin biosynthesis protein BluB @ 5,6-dimethylbenzimidazole synthase, flavin destructase family</fullName>
    </submittedName>
</protein>
<organism evidence="2">
    <name type="scientific">uncultured Solirubrobacteraceae bacterium</name>
    <dbReference type="NCBI Taxonomy" id="1162706"/>
    <lineage>
        <taxon>Bacteria</taxon>
        <taxon>Bacillati</taxon>
        <taxon>Actinomycetota</taxon>
        <taxon>Thermoleophilia</taxon>
        <taxon>Solirubrobacterales</taxon>
        <taxon>Solirubrobacteraceae</taxon>
        <taxon>environmental samples</taxon>
    </lineage>
</organism>
<feature type="compositionally biased region" description="Basic and acidic residues" evidence="1">
    <location>
        <begin position="143"/>
        <end position="169"/>
    </location>
</feature>
<evidence type="ECO:0000313" key="2">
    <source>
        <dbReference type="EMBL" id="CAA9474261.1"/>
    </source>
</evidence>
<feature type="region of interest" description="Disordered" evidence="1">
    <location>
        <begin position="1"/>
        <end position="259"/>
    </location>
</feature>